<proteinExistence type="predicted"/>
<gene>
    <name evidence="1" type="ORF">EW142_07100</name>
</gene>
<reference evidence="1 2" key="1">
    <citation type="submission" date="2019-02" db="EMBL/GenBank/DDBJ databases">
        <title>Draft genome sequence of Muricauda sp. 176CP4-71.</title>
        <authorList>
            <person name="Park J.-S."/>
        </authorList>
    </citation>
    <scope>NUCLEOTIDE SEQUENCE [LARGE SCALE GENOMIC DNA]</scope>
    <source>
        <strain evidence="1 2">176CP4-71</strain>
    </source>
</reference>
<dbReference type="RefSeq" id="WP_130611674.1">
    <property type="nucleotide sequence ID" value="NZ_SGIU01000001.1"/>
</dbReference>
<evidence type="ECO:0008006" key="3">
    <source>
        <dbReference type="Google" id="ProtNLM"/>
    </source>
</evidence>
<dbReference type="OrthoDB" id="708590at2"/>
<dbReference type="Proteomes" id="UP000291981">
    <property type="component" value="Unassembled WGS sequence"/>
</dbReference>
<sequence>MRKETYTMVIVAVLSLNLMSCSNDNDDGNVDEKLNGTYAGTFTVAYANGDTFSNPVTVNFSGDSNYESSANGDRLPAGGSGTYEMGSSKIDFSDTNIWTADFDWNLILNGEYDLLANGNELIISVTKNNVGSYRYELTKE</sequence>
<dbReference type="AlphaFoldDB" id="A0A4Q8QJQ6"/>
<protein>
    <recommendedName>
        <fullName evidence="3">Lipocalin-like domain-containing protein</fullName>
    </recommendedName>
</protein>
<accession>A0A4Q8QJQ6</accession>
<evidence type="ECO:0000313" key="1">
    <source>
        <dbReference type="EMBL" id="TAI49558.1"/>
    </source>
</evidence>
<organism evidence="1 2">
    <name type="scientific">Flagellimonas allohymeniacidonis</name>
    <dbReference type="NCBI Taxonomy" id="2517819"/>
    <lineage>
        <taxon>Bacteria</taxon>
        <taxon>Pseudomonadati</taxon>
        <taxon>Bacteroidota</taxon>
        <taxon>Flavobacteriia</taxon>
        <taxon>Flavobacteriales</taxon>
        <taxon>Flavobacteriaceae</taxon>
        <taxon>Flagellimonas</taxon>
    </lineage>
</organism>
<name>A0A4Q8QJQ6_9FLAO</name>
<keyword evidence="2" id="KW-1185">Reference proteome</keyword>
<dbReference type="EMBL" id="SGIU01000001">
    <property type="protein sequence ID" value="TAI49558.1"/>
    <property type="molecule type" value="Genomic_DNA"/>
</dbReference>
<comment type="caution">
    <text evidence="1">The sequence shown here is derived from an EMBL/GenBank/DDBJ whole genome shotgun (WGS) entry which is preliminary data.</text>
</comment>
<evidence type="ECO:0000313" key="2">
    <source>
        <dbReference type="Proteomes" id="UP000291981"/>
    </source>
</evidence>